<feature type="domain" description="SGTA homodimerisation" evidence="7">
    <location>
        <begin position="2"/>
        <end position="63"/>
    </location>
</feature>
<dbReference type="GO" id="GO:0006620">
    <property type="term" value="P:post-translational protein targeting to endoplasmic reticulum membrane"/>
    <property type="evidence" value="ECO:0007669"/>
    <property type="project" value="TreeGrafter"/>
</dbReference>
<dbReference type="HOGENOM" id="CLU_410606_0_0_1"/>
<dbReference type="KEGG" id="vda:VDAG_07883"/>
<keyword evidence="2" id="KW-0677">Repeat</keyword>
<feature type="compositionally biased region" description="Gly residues" evidence="5">
    <location>
        <begin position="266"/>
        <end position="275"/>
    </location>
</feature>
<evidence type="ECO:0000256" key="3">
    <source>
        <dbReference type="ARBA" id="ARBA00022803"/>
    </source>
</evidence>
<dbReference type="AlphaFoldDB" id="G2XCK1"/>
<dbReference type="RefSeq" id="XP_009650944.1">
    <property type="nucleotide sequence ID" value="XM_009652649.1"/>
</dbReference>
<feature type="chain" id="PRO_5003439167" evidence="6">
    <location>
        <begin position="17"/>
        <end position="669"/>
    </location>
</feature>
<feature type="region of interest" description="Disordered" evidence="5">
    <location>
        <begin position="73"/>
        <end position="158"/>
    </location>
</feature>
<dbReference type="FunFam" id="1.10.260.100:FF:000011">
    <property type="entry name" value="TPR Domain containing protein"/>
    <property type="match status" value="1"/>
</dbReference>
<dbReference type="GeneID" id="20709346"/>
<protein>
    <submittedName>
        <fullName evidence="8">TPR repeat protein</fullName>
    </submittedName>
</protein>
<dbReference type="Gene3D" id="1.10.260.100">
    <property type="match status" value="1"/>
</dbReference>
<comment type="similarity">
    <text evidence="1">Belongs to the SGT family.</text>
</comment>
<accession>G2XCK1</accession>
<feature type="signal peptide" evidence="6">
    <location>
        <begin position="1"/>
        <end position="16"/>
    </location>
</feature>
<dbReference type="OrthoDB" id="4843674at2759"/>
<dbReference type="GO" id="GO:0060090">
    <property type="term" value="F:molecular adaptor activity"/>
    <property type="evidence" value="ECO:0007669"/>
    <property type="project" value="TreeGrafter"/>
</dbReference>
<dbReference type="eggNOG" id="KOG0553">
    <property type="taxonomic scope" value="Eukaryota"/>
</dbReference>
<dbReference type="Proteomes" id="UP000001611">
    <property type="component" value="Chromosome 2"/>
</dbReference>
<dbReference type="PROSITE" id="PS50005">
    <property type="entry name" value="TPR"/>
    <property type="match status" value="1"/>
</dbReference>
<dbReference type="EMBL" id="DS572712">
    <property type="protein sequence ID" value="EGY16719.1"/>
    <property type="molecule type" value="Genomic_DNA"/>
</dbReference>
<dbReference type="FunCoup" id="G2XCK1">
    <property type="interactions" value="582"/>
</dbReference>
<dbReference type="GO" id="GO:0072380">
    <property type="term" value="C:TRC complex"/>
    <property type="evidence" value="ECO:0007669"/>
    <property type="project" value="TreeGrafter"/>
</dbReference>
<feature type="region of interest" description="Disordered" evidence="5">
    <location>
        <begin position="524"/>
        <end position="669"/>
    </location>
</feature>
<dbReference type="InterPro" id="IPR047150">
    <property type="entry name" value="SGT"/>
</dbReference>
<feature type="region of interest" description="Disordered" evidence="5">
    <location>
        <begin position="473"/>
        <end position="503"/>
    </location>
</feature>
<dbReference type="PANTHER" id="PTHR45831:SF2">
    <property type="entry name" value="LD24721P"/>
    <property type="match status" value="1"/>
</dbReference>
<dbReference type="STRING" id="498257.G2XCK1"/>
<feature type="repeat" description="TPR" evidence="4">
    <location>
        <begin position="197"/>
        <end position="230"/>
    </location>
</feature>
<dbReference type="InterPro" id="IPR011990">
    <property type="entry name" value="TPR-like_helical_dom_sf"/>
</dbReference>
<dbReference type="InterPro" id="IPR032374">
    <property type="entry name" value="SGTA_dimer"/>
</dbReference>
<keyword evidence="3 4" id="KW-0802">TPR repeat</keyword>
<dbReference type="PANTHER" id="PTHR45831">
    <property type="entry name" value="LD24721P"/>
    <property type="match status" value="1"/>
</dbReference>
<dbReference type="Pfam" id="PF07145">
    <property type="entry name" value="PAM2"/>
    <property type="match status" value="1"/>
</dbReference>
<evidence type="ECO:0000256" key="5">
    <source>
        <dbReference type="SAM" id="MobiDB-lite"/>
    </source>
</evidence>
<evidence type="ECO:0000313" key="9">
    <source>
        <dbReference type="Proteomes" id="UP000001611"/>
    </source>
</evidence>
<feature type="compositionally biased region" description="Basic and acidic residues" evidence="5">
    <location>
        <begin position="98"/>
        <end position="108"/>
    </location>
</feature>
<keyword evidence="6" id="KW-0732">Signal</keyword>
<feature type="region of interest" description="Disordered" evidence="5">
    <location>
        <begin position="249"/>
        <end position="275"/>
    </location>
</feature>
<dbReference type="SUPFAM" id="SSF48452">
    <property type="entry name" value="TPR-like"/>
    <property type="match status" value="1"/>
</dbReference>
<proteinExistence type="inferred from homology"/>
<dbReference type="InterPro" id="IPR019734">
    <property type="entry name" value="TPR_rpt"/>
</dbReference>
<dbReference type="Pfam" id="PF16546">
    <property type="entry name" value="SGTA_dimer"/>
    <property type="match status" value="1"/>
</dbReference>
<gene>
    <name evidence="8" type="ORF">VDAG_07883</name>
</gene>
<dbReference type="FunFam" id="1.20.5.420:FF:000005">
    <property type="entry name" value="Hsc70 cochaperone (SGT), putative"/>
    <property type="match status" value="1"/>
</dbReference>
<reference evidence="8 9" key="1">
    <citation type="submission" date="2008-03" db="EMBL/GenBank/DDBJ databases">
        <title>The Genome Sequence of Verticillium dahliae VdLs.17.</title>
        <authorList>
            <consortium name="The Broad Institute Genome Sequencing Platform"/>
            <person name="Ma L.-J.J."/>
            <person name="Klosterman S.J."/>
            <person name="Subbarao K."/>
            <person name="Dobinson K."/>
            <person name="Veronese P."/>
            <person name="Kang S."/>
            <person name="Gold S.E."/>
            <person name="Young S."/>
            <person name="Jaffe D."/>
            <person name="Gnerre S."/>
            <person name="Berlin A."/>
            <person name="Heiman D."/>
            <person name="Hepburn T."/>
            <person name="Sykes S."/>
            <person name="Alvarado L."/>
            <person name="Kodira C.D."/>
            <person name="Lander E."/>
            <person name="Galagan J."/>
            <person name="Nusbaum C."/>
            <person name="Birren B."/>
        </authorList>
    </citation>
    <scope>NUCLEOTIDE SEQUENCE [LARGE SCALE GENOMIC DNA]</scope>
    <source>
        <strain evidence="9">VdLs.17 / ATCC MYA-4575 / FGSC 10137</strain>
    </source>
</reference>
<feature type="compositionally biased region" description="Basic and acidic residues" evidence="5">
    <location>
        <begin position="132"/>
        <end position="150"/>
    </location>
</feature>
<dbReference type="InterPro" id="IPR027417">
    <property type="entry name" value="P-loop_NTPase"/>
</dbReference>
<feature type="compositionally biased region" description="Polar residues" evidence="5">
    <location>
        <begin position="488"/>
        <end position="497"/>
    </location>
</feature>
<name>G2XCK1_VERDV</name>
<dbReference type="InParanoid" id="G2XCK1"/>
<dbReference type="Gene3D" id="3.40.50.300">
    <property type="entry name" value="P-loop containing nucleotide triphosphate hydrolases"/>
    <property type="match status" value="1"/>
</dbReference>
<feature type="region of interest" description="Disordered" evidence="5">
    <location>
        <begin position="413"/>
        <end position="432"/>
    </location>
</feature>
<dbReference type="InterPro" id="IPR009818">
    <property type="entry name" value="PAM2_motif"/>
</dbReference>
<dbReference type="Gene3D" id="1.20.5.420">
    <property type="entry name" value="Immunoglobulin FC, subunit C"/>
    <property type="match status" value="1"/>
</dbReference>
<dbReference type="Gene3D" id="1.25.40.10">
    <property type="entry name" value="Tetratricopeptide repeat domain"/>
    <property type="match status" value="1"/>
</dbReference>
<dbReference type="GO" id="GO:0016020">
    <property type="term" value="C:membrane"/>
    <property type="evidence" value="ECO:0007669"/>
    <property type="project" value="TreeGrafter"/>
</dbReference>
<feature type="compositionally biased region" description="Basic and acidic residues" evidence="5">
    <location>
        <begin position="554"/>
        <end position="586"/>
    </location>
</feature>
<evidence type="ECO:0000256" key="2">
    <source>
        <dbReference type="ARBA" id="ARBA00022737"/>
    </source>
</evidence>
<organism evidence="8 9">
    <name type="scientific">Verticillium dahliae (strain VdLs.17 / ATCC MYA-4575 / FGSC 10137)</name>
    <name type="common">Verticillium wilt</name>
    <dbReference type="NCBI Taxonomy" id="498257"/>
    <lineage>
        <taxon>Eukaryota</taxon>
        <taxon>Fungi</taxon>
        <taxon>Dikarya</taxon>
        <taxon>Ascomycota</taxon>
        <taxon>Pezizomycotina</taxon>
        <taxon>Sordariomycetes</taxon>
        <taxon>Hypocreomycetidae</taxon>
        <taxon>Glomerellales</taxon>
        <taxon>Plectosphaerellaceae</taxon>
        <taxon>Verticillium</taxon>
    </lineage>
</organism>
<keyword evidence="9" id="KW-1185">Reference proteome</keyword>
<feature type="compositionally biased region" description="Low complexity" evidence="5">
    <location>
        <begin position="73"/>
        <end position="95"/>
    </location>
</feature>
<feature type="compositionally biased region" description="Basic residues" evidence="5">
    <location>
        <begin position="628"/>
        <end position="645"/>
    </location>
</feature>
<evidence type="ECO:0000256" key="4">
    <source>
        <dbReference type="PROSITE-ProRule" id="PRU00339"/>
    </source>
</evidence>
<evidence type="ECO:0000256" key="1">
    <source>
        <dbReference type="ARBA" id="ARBA00008175"/>
    </source>
</evidence>
<evidence type="ECO:0000259" key="7">
    <source>
        <dbReference type="Pfam" id="PF16546"/>
    </source>
</evidence>
<evidence type="ECO:0000256" key="6">
    <source>
        <dbReference type="SAM" id="SignalP"/>
    </source>
</evidence>
<sequence>MRLALAICDFLSTSVADGTLPADDKDSIDVAVQCIADSFKIDPSDKQALTDAVGTQNLQQIYGVYEKLKKSSSSANTSTTGASASASAAAGSTAAPTEEQKKEADALKSRGNAAMATKDYASAMTSTPGPRPDARERRLNHDRPLVRDDPTISLPIGPSVPFNLAQEPDLFSSSAARDHESARADAEAAVALDAKYTKAWSRLGLARFALGDARGAMEAYQKGIDAEGNGGSDAMRKGFETAKRRVDELEAEGSENARSPTASPGPGAGAGAGGMPDLGSLASMLGGGGGGAGGMPDFSQIMNNPMFASMAQNLMSNPDMMNNLMSNPRLREMADSFGSGGGMPDLGSLMQDPNIADIYDVDSAEDERQPLLARDGTYIVVLHHGRIIEQGSHEKLLASTGRYASLWATKEPGKQNEASCPRYSDRSTSTEPKAMLERTITASPIKTPQRHRREGSKLNPDAPEFTPGALAAARSNPSPFINRVETPTPAQRTTTPLPENIALPPSAAPVIRADFRFPLVSPRRRFQSKSETNEYGSDECATPRRVSAPSPSRTMRDAPRETEKLGCGRVHDDQGSVVVGKDKPESQHVITINTIKPAASPPAKPSTNHSQSPKKDEGTNPSAATQKGHGRPRARYGRGRGGRRGGRTDTTRGPVEGSSALPVPTKGRR</sequence>
<evidence type="ECO:0000313" key="8">
    <source>
        <dbReference type="EMBL" id="EGY16719.1"/>
    </source>
</evidence>